<proteinExistence type="predicted"/>
<dbReference type="AlphaFoldDB" id="W6QH15"/>
<dbReference type="PROSITE" id="PS51253">
    <property type="entry name" value="HTH_CENPB"/>
    <property type="match status" value="1"/>
</dbReference>
<reference evidence="3" key="1">
    <citation type="journal article" date="2014" name="Nat. Commun.">
        <title>Multiple recent horizontal transfers of a large genomic region in cheese making fungi.</title>
        <authorList>
            <person name="Cheeseman K."/>
            <person name="Ropars J."/>
            <person name="Renault P."/>
            <person name="Dupont J."/>
            <person name="Gouzy J."/>
            <person name="Branca A."/>
            <person name="Abraham A.L."/>
            <person name="Ceppi M."/>
            <person name="Conseiller E."/>
            <person name="Debuchy R."/>
            <person name="Malagnac F."/>
            <person name="Goarin A."/>
            <person name="Silar P."/>
            <person name="Lacoste S."/>
            <person name="Sallet E."/>
            <person name="Bensimon A."/>
            <person name="Giraud T."/>
            <person name="Brygoo Y."/>
        </authorList>
    </citation>
    <scope>NUCLEOTIDE SEQUENCE [LARGE SCALE GENOMIC DNA]</scope>
    <source>
        <strain evidence="3">FM164</strain>
    </source>
</reference>
<gene>
    <name evidence="3" type="ORF">PROQFM164_S04g000999</name>
</gene>
<dbReference type="EMBL" id="HG792018">
    <property type="protein sequence ID" value="CDM36118.1"/>
    <property type="molecule type" value="Genomic_DNA"/>
</dbReference>
<name>W6QH15_PENRF</name>
<evidence type="ECO:0000313" key="3">
    <source>
        <dbReference type="EMBL" id="CDM36118.1"/>
    </source>
</evidence>
<sequence length="53" mass="6200">MTADMIHDYATSILSRHKIEWKLGYNWAYRFIKRLPDNCLYTKGPGAKAKGRI</sequence>
<evidence type="ECO:0000313" key="4">
    <source>
        <dbReference type="Proteomes" id="UP000030686"/>
    </source>
</evidence>
<evidence type="ECO:0000259" key="2">
    <source>
        <dbReference type="PROSITE" id="PS51253"/>
    </source>
</evidence>
<accession>W6QH15</accession>
<organism evidence="3 4">
    <name type="scientific">Penicillium roqueforti (strain FM164)</name>
    <dbReference type="NCBI Taxonomy" id="1365484"/>
    <lineage>
        <taxon>Eukaryota</taxon>
        <taxon>Fungi</taxon>
        <taxon>Dikarya</taxon>
        <taxon>Ascomycota</taxon>
        <taxon>Pezizomycotina</taxon>
        <taxon>Eurotiomycetes</taxon>
        <taxon>Eurotiomycetidae</taxon>
        <taxon>Eurotiales</taxon>
        <taxon>Aspergillaceae</taxon>
        <taxon>Penicillium</taxon>
    </lineage>
</organism>
<dbReference type="InterPro" id="IPR006600">
    <property type="entry name" value="HTH_CenpB_DNA-bd_dom"/>
</dbReference>
<dbReference type="Proteomes" id="UP000030686">
    <property type="component" value="Unassembled WGS sequence"/>
</dbReference>
<dbReference type="OrthoDB" id="4324149at2759"/>
<evidence type="ECO:0000256" key="1">
    <source>
        <dbReference type="ARBA" id="ARBA00023125"/>
    </source>
</evidence>
<dbReference type="GO" id="GO:0003677">
    <property type="term" value="F:DNA binding"/>
    <property type="evidence" value="ECO:0007669"/>
    <property type="project" value="UniProtKB-KW"/>
</dbReference>
<feature type="domain" description="HTH CENPB-type" evidence="2">
    <location>
        <begin position="1"/>
        <end position="41"/>
    </location>
</feature>
<keyword evidence="1 3" id="KW-0238">DNA-binding</keyword>
<protein>
    <submittedName>
        <fullName evidence="3">Pogo transposase / Cenp-B / PDC2, DNA-binding HTH domain</fullName>
    </submittedName>
</protein>
<keyword evidence="4" id="KW-1185">Reference proteome</keyword>